<dbReference type="AlphaFoldDB" id="A0A5B7DSY8"/>
<evidence type="ECO:0000313" key="2">
    <source>
        <dbReference type="EMBL" id="MPC24056.1"/>
    </source>
</evidence>
<evidence type="ECO:0000313" key="3">
    <source>
        <dbReference type="Proteomes" id="UP000324222"/>
    </source>
</evidence>
<sequence length="105" mass="11428">MFNVLSRTPLPPPRSPSPPCSPPRLRLCSAPSPQPVCHRDAAHLASTHLKQRWPPSPCLSPHPSVDRYWSRSVGLFSFLVSDLPVSPFLALCPAPLSSHALPPLP</sequence>
<gene>
    <name evidence="2" type="ORF">E2C01_017127</name>
</gene>
<feature type="region of interest" description="Disordered" evidence="1">
    <location>
        <begin position="1"/>
        <end position="24"/>
    </location>
</feature>
<name>A0A5B7DSY8_PORTR</name>
<evidence type="ECO:0000256" key="1">
    <source>
        <dbReference type="SAM" id="MobiDB-lite"/>
    </source>
</evidence>
<keyword evidence="3" id="KW-1185">Reference proteome</keyword>
<proteinExistence type="predicted"/>
<organism evidence="2 3">
    <name type="scientific">Portunus trituberculatus</name>
    <name type="common">Swimming crab</name>
    <name type="synonym">Neptunus trituberculatus</name>
    <dbReference type="NCBI Taxonomy" id="210409"/>
    <lineage>
        <taxon>Eukaryota</taxon>
        <taxon>Metazoa</taxon>
        <taxon>Ecdysozoa</taxon>
        <taxon>Arthropoda</taxon>
        <taxon>Crustacea</taxon>
        <taxon>Multicrustacea</taxon>
        <taxon>Malacostraca</taxon>
        <taxon>Eumalacostraca</taxon>
        <taxon>Eucarida</taxon>
        <taxon>Decapoda</taxon>
        <taxon>Pleocyemata</taxon>
        <taxon>Brachyura</taxon>
        <taxon>Eubrachyura</taxon>
        <taxon>Portunoidea</taxon>
        <taxon>Portunidae</taxon>
        <taxon>Portuninae</taxon>
        <taxon>Portunus</taxon>
    </lineage>
</organism>
<comment type="caution">
    <text evidence="2">The sequence shown here is derived from an EMBL/GenBank/DDBJ whole genome shotgun (WGS) entry which is preliminary data.</text>
</comment>
<accession>A0A5B7DSY8</accession>
<feature type="compositionally biased region" description="Pro residues" evidence="1">
    <location>
        <begin position="9"/>
        <end position="22"/>
    </location>
</feature>
<dbReference type="EMBL" id="VSRR010001284">
    <property type="protein sequence ID" value="MPC24056.1"/>
    <property type="molecule type" value="Genomic_DNA"/>
</dbReference>
<protein>
    <submittedName>
        <fullName evidence="2">Uncharacterized protein</fullName>
    </submittedName>
</protein>
<dbReference type="Proteomes" id="UP000324222">
    <property type="component" value="Unassembled WGS sequence"/>
</dbReference>
<reference evidence="2 3" key="1">
    <citation type="submission" date="2019-05" db="EMBL/GenBank/DDBJ databases">
        <title>Another draft genome of Portunus trituberculatus and its Hox gene families provides insights of decapod evolution.</title>
        <authorList>
            <person name="Jeong J.-H."/>
            <person name="Song I."/>
            <person name="Kim S."/>
            <person name="Choi T."/>
            <person name="Kim D."/>
            <person name="Ryu S."/>
            <person name="Kim W."/>
        </authorList>
    </citation>
    <scope>NUCLEOTIDE SEQUENCE [LARGE SCALE GENOMIC DNA]</scope>
    <source>
        <tissue evidence="2">Muscle</tissue>
    </source>
</reference>